<comment type="caution">
    <text evidence="2">The sequence shown here is derived from an EMBL/GenBank/DDBJ whole genome shotgun (WGS) entry which is preliminary data.</text>
</comment>
<organism evidence="2">
    <name type="scientific">Thermocrinis ruber</name>
    <dbReference type="NCBI Taxonomy" id="75906"/>
    <lineage>
        <taxon>Bacteria</taxon>
        <taxon>Pseudomonadati</taxon>
        <taxon>Aquificota</taxon>
        <taxon>Aquificia</taxon>
        <taxon>Aquificales</taxon>
        <taxon>Aquificaceae</taxon>
        <taxon>Thermocrinis</taxon>
    </lineage>
</organism>
<feature type="region of interest" description="Disordered" evidence="1">
    <location>
        <begin position="1"/>
        <end position="22"/>
    </location>
</feature>
<protein>
    <submittedName>
        <fullName evidence="2">Uncharacterized protein</fullName>
    </submittedName>
</protein>
<gene>
    <name evidence="2" type="ORF">ENN04_06250</name>
</gene>
<proteinExistence type="predicted"/>
<accession>A0A7C5T061</accession>
<dbReference type="EMBL" id="DSAC01000074">
    <property type="protein sequence ID" value="HHO74226.1"/>
    <property type="molecule type" value="Genomic_DNA"/>
</dbReference>
<reference evidence="2" key="1">
    <citation type="journal article" date="2020" name="mSystems">
        <title>Genome- and Community-Level Interaction Insights into Carbon Utilization and Element Cycling Functions of Hydrothermarchaeota in Hydrothermal Sediment.</title>
        <authorList>
            <person name="Zhou Z."/>
            <person name="Liu Y."/>
            <person name="Xu W."/>
            <person name="Pan J."/>
            <person name="Luo Z.H."/>
            <person name="Li M."/>
        </authorList>
    </citation>
    <scope>NUCLEOTIDE SEQUENCE [LARGE SCALE GENOMIC DNA]</scope>
    <source>
        <strain evidence="2">SpSt-114</strain>
    </source>
</reference>
<evidence type="ECO:0000313" key="2">
    <source>
        <dbReference type="EMBL" id="HHO74226.1"/>
    </source>
</evidence>
<evidence type="ECO:0000256" key="1">
    <source>
        <dbReference type="SAM" id="MobiDB-lite"/>
    </source>
</evidence>
<dbReference type="AlphaFoldDB" id="A0A7C5T061"/>
<sequence length="99" mass="11133">MSEKKSAAKIQPQKQPQQKKEHPLKLFEGKRVVIKETGPAIIEGDCIVAEPGYLILTNVIIKGTKHVAEAQLLYIPHHRISFAHTAPTKVEKIEEEETQ</sequence>
<name>A0A7C5T061_9AQUI</name>